<dbReference type="PANTHER" id="PTHR43133:SF8">
    <property type="entry name" value="RNA POLYMERASE SIGMA FACTOR HI_1459-RELATED"/>
    <property type="match status" value="1"/>
</dbReference>
<dbReference type="GO" id="GO:0016987">
    <property type="term" value="F:sigma factor activity"/>
    <property type="evidence" value="ECO:0007669"/>
    <property type="project" value="UniProtKB-KW"/>
</dbReference>
<evidence type="ECO:0000256" key="4">
    <source>
        <dbReference type="ARBA" id="ARBA00023125"/>
    </source>
</evidence>
<evidence type="ECO:0000256" key="5">
    <source>
        <dbReference type="ARBA" id="ARBA00023163"/>
    </source>
</evidence>
<dbReference type="Gene3D" id="1.10.10.10">
    <property type="entry name" value="Winged helix-like DNA-binding domain superfamily/Winged helix DNA-binding domain"/>
    <property type="match status" value="1"/>
</dbReference>
<dbReference type="Pfam" id="PF08281">
    <property type="entry name" value="Sigma70_r4_2"/>
    <property type="match status" value="1"/>
</dbReference>
<feature type="region of interest" description="Disordered" evidence="6">
    <location>
        <begin position="179"/>
        <end position="198"/>
    </location>
</feature>
<reference evidence="8" key="1">
    <citation type="journal article" date="2014" name="Int. J. Syst. Evol. Microbiol.">
        <title>Complete genome sequence of Corynebacterium casei LMG S-19264T (=DSM 44701T), isolated from a smear-ripened cheese.</title>
        <authorList>
            <consortium name="US DOE Joint Genome Institute (JGI-PGF)"/>
            <person name="Walter F."/>
            <person name="Albersmeier A."/>
            <person name="Kalinowski J."/>
            <person name="Ruckert C."/>
        </authorList>
    </citation>
    <scope>NUCLEOTIDE SEQUENCE</scope>
    <source>
        <strain evidence="8">JCM 19831</strain>
    </source>
</reference>
<evidence type="ECO:0000256" key="3">
    <source>
        <dbReference type="ARBA" id="ARBA00023082"/>
    </source>
</evidence>
<dbReference type="EMBL" id="BMPI01000010">
    <property type="protein sequence ID" value="GGM22700.1"/>
    <property type="molecule type" value="Genomic_DNA"/>
</dbReference>
<evidence type="ECO:0000256" key="6">
    <source>
        <dbReference type="SAM" id="MobiDB-lite"/>
    </source>
</evidence>
<dbReference type="InterPro" id="IPR013324">
    <property type="entry name" value="RNA_pol_sigma_r3/r4-like"/>
</dbReference>
<evidence type="ECO:0000313" key="9">
    <source>
        <dbReference type="Proteomes" id="UP000642070"/>
    </source>
</evidence>
<evidence type="ECO:0000256" key="1">
    <source>
        <dbReference type="ARBA" id="ARBA00010641"/>
    </source>
</evidence>
<dbReference type="AlphaFoldDB" id="A0A917TGJ3"/>
<dbReference type="InterPro" id="IPR013249">
    <property type="entry name" value="RNA_pol_sigma70_r4_t2"/>
</dbReference>
<reference evidence="8" key="2">
    <citation type="submission" date="2020-09" db="EMBL/GenBank/DDBJ databases">
        <authorList>
            <person name="Sun Q."/>
            <person name="Ohkuma M."/>
        </authorList>
    </citation>
    <scope>NUCLEOTIDE SEQUENCE</scope>
    <source>
        <strain evidence="8">JCM 19831</strain>
    </source>
</reference>
<keyword evidence="5" id="KW-0804">Transcription</keyword>
<name>A0A917TGJ3_9ACTN</name>
<feature type="domain" description="RNA polymerase sigma factor 70 region 4 type 2" evidence="7">
    <location>
        <begin position="122"/>
        <end position="173"/>
    </location>
</feature>
<dbReference type="InterPro" id="IPR014284">
    <property type="entry name" value="RNA_pol_sigma-70_dom"/>
</dbReference>
<keyword evidence="2" id="KW-0805">Transcription regulation</keyword>
<dbReference type="InterPro" id="IPR036388">
    <property type="entry name" value="WH-like_DNA-bd_sf"/>
</dbReference>
<dbReference type="NCBIfam" id="TIGR02937">
    <property type="entry name" value="sigma70-ECF"/>
    <property type="match status" value="1"/>
</dbReference>
<protein>
    <recommendedName>
        <fullName evidence="7">RNA polymerase sigma factor 70 region 4 type 2 domain-containing protein</fullName>
    </recommendedName>
</protein>
<keyword evidence="4" id="KW-0238">DNA-binding</keyword>
<dbReference type="GO" id="GO:0006352">
    <property type="term" value="P:DNA-templated transcription initiation"/>
    <property type="evidence" value="ECO:0007669"/>
    <property type="project" value="InterPro"/>
</dbReference>
<dbReference type="PANTHER" id="PTHR43133">
    <property type="entry name" value="RNA POLYMERASE ECF-TYPE SIGMA FACTO"/>
    <property type="match status" value="1"/>
</dbReference>
<dbReference type="SUPFAM" id="SSF88659">
    <property type="entry name" value="Sigma3 and sigma4 domains of RNA polymerase sigma factors"/>
    <property type="match status" value="1"/>
</dbReference>
<keyword evidence="9" id="KW-1185">Reference proteome</keyword>
<keyword evidence="3" id="KW-0731">Sigma factor</keyword>
<comment type="caution">
    <text evidence="8">The sequence shown here is derived from an EMBL/GenBank/DDBJ whole genome shotgun (WGS) entry which is preliminary data.</text>
</comment>
<evidence type="ECO:0000259" key="7">
    <source>
        <dbReference type="Pfam" id="PF08281"/>
    </source>
</evidence>
<gene>
    <name evidence="8" type="ORF">GCM10007977_024840</name>
</gene>
<evidence type="ECO:0000256" key="2">
    <source>
        <dbReference type="ARBA" id="ARBA00023015"/>
    </source>
</evidence>
<proteinExistence type="inferred from homology"/>
<evidence type="ECO:0000313" key="8">
    <source>
        <dbReference type="EMBL" id="GGM22700.1"/>
    </source>
</evidence>
<dbReference type="GO" id="GO:0003677">
    <property type="term" value="F:DNA binding"/>
    <property type="evidence" value="ECO:0007669"/>
    <property type="project" value="UniProtKB-KW"/>
</dbReference>
<organism evidence="8 9">
    <name type="scientific">Dactylosporangium sucinum</name>
    <dbReference type="NCBI Taxonomy" id="1424081"/>
    <lineage>
        <taxon>Bacteria</taxon>
        <taxon>Bacillati</taxon>
        <taxon>Actinomycetota</taxon>
        <taxon>Actinomycetes</taxon>
        <taxon>Micromonosporales</taxon>
        <taxon>Micromonosporaceae</taxon>
        <taxon>Dactylosporangium</taxon>
    </lineage>
</organism>
<dbReference type="Proteomes" id="UP000642070">
    <property type="component" value="Unassembled WGS sequence"/>
</dbReference>
<dbReference type="InterPro" id="IPR039425">
    <property type="entry name" value="RNA_pol_sigma-70-like"/>
</dbReference>
<comment type="similarity">
    <text evidence="1">Belongs to the sigma-70 factor family. ECF subfamily.</text>
</comment>
<accession>A0A917TGJ3</accession>
<dbReference type="SUPFAM" id="SSF88946">
    <property type="entry name" value="Sigma2 domain of RNA polymerase sigma factors"/>
    <property type="match status" value="1"/>
</dbReference>
<sequence length="198" mass="22112">MVQADKGLAQAPPEPRAETLLAEVGDYDDFFDSTYPLLLQVAMASGASPEEADDAAEEVMSYLYRRWGEITQPRAYARRAVLNAVAKAKKRDAERLGRTVAGGHVTPEADDGTDLCAWENREWVLQHLNVLPPAQRAVMAGVVDDLSTAELAEALGKTEPTIRKNLQWARERLKIELAKERQRERQVPSGTETRRETR</sequence>
<dbReference type="InterPro" id="IPR013325">
    <property type="entry name" value="RNA_pol_sigma_r2"/>
</dbReference>